<dbReference type="AlphaFoldDB" id="A0A4R5NBY8"/>
<proteinExistence type="predicted"/>
<sequence length="229" mass="25808">MKRAYVKWLIAVMVIILLIGMVYTLEHQTINRLKNQTTKTKNSGNQTTLKAAITSNQNTQSSAAMSSRSTSHVDSRQSQSSDDKMQSTKLWSTTKLTQLDNFIASWGVTMAQSYKRYYPENGAGEMNYYGVSYPRDLAKNNFAVDDHQVNMGLSQDGSGHYDYNIVAIYSDSADKNVAMNAHLYFFTIHEGRPVVLVTQQNQGMPDNLIHFKETANVDLKSEFQNLVNP</sequence>
<keyword evidence="5" id="KW-1185">Reference proteome</keyword>
<keyword evidence="2" id="KW-0472">Membrane</keyword>
<evidence type="ECO:0000313" key="5">
    <source>
        <dbReference type="Proteomes" id="UP000295681"/>
    </source>
</evidence>
<dbReference type="RefSeq" id="WP_010006811.1">
    <property type="nucleotide sequence ID" value="NZ_JAGYGP010000003.1"/>
</dbReference>
<dbReference type="Proteomes" id="UP000295681">
    <property type="component" value="Unassembled WGS sequence"/>
</dbReference>
<keyword evidence="2" id="KW-0812">Transmembrane</keyword>
<dbReference type="EMBL" id="PUFI01000002">
    <property type="protein sequence ID" value="TDG70067.1"/>
    <property type="molecule type" value="Genomic_DNA"/>
</dbReference>
<dbReference type="STRING" id="907931.GCA_000165675_01844"/>
<accession>A0A4R5NBY8</accession>
<organism evidence="4 5">
    <name type="scientific">Leuconostoc fallax</name>
    <dbReference type="NCBI Taxonomy" id="1251"/>
    <lineage>
        <taxon>Bacteria</taxon>
        <taxon>Bacillati</taxon>
        <taxon>Bacillota</taxon>
        <taxon>Bacilli</taxon>
        <taxon>Lactobacillales</taxon>
        <taxon>Lactobacillaceae</taxon>
        <taxon>Leuconostoc</taxon>
    </lineage>
</organism>
<dbReference type="InterPro" id="IPR031927">
    <property type="entry name" value="DUF4767"/>
</dbReference>
<evidence type="ECO:0000256" key="1">
    <source>
        <dbReference type="SAM" id="MobiDB-lite"/>
    </source>
</evidence>
<keyword evidence="2" id="KW-1133">Transmembrane helix</keyword>
<feature type="domain" description="DUF4767" evidence="3">
    <location>
        <begin position="89"/>
        <end position="227"/>
    </location>
</feature>
<comment type="caution">
    <text evidence="4">The sequence shown here is derived from an EMBL/GenBank/DDBJ whole genome shotgun (WGS) entry which is preliminary data.</text>
</comment>
<evidence type="ECO:0000259" key="3">
    <source>
        <dbReference type="Pfam" id="PF15983"/>
    </source>
</evidence>
<gene>
    <name evidence="4" type="ORF">C5L23_001591</name>
</gene>
<evidence type="ECO:0000256" key="2">
    <source>
        <dbReference type="SAM" id="Phobius"/>
    </source>
</evidence>
<reference evidence="4 5" key="1">
    <citation type="journal article" date="2019" name="Appl. Microbiol. Biotechnol.">
        <title>Uncovering carbohydrate metabolism through a genotype-phenotype association study of 56 lactic acid bacteria genomes.</title>
        <authorList>
            <person name="Buron-Moles G."/>
            <person name="Chailyan A."/>
            <person name="Dolejs I."/>
            <person name="Forster J."/>
            <person name="Miks M.H."/>
        </authorList>
    </citation>
    <scope>NUCLEOTIDE SEQUENCE [LARGE SCALE GENOMIC DNA]</scope>
    <source>
        <strain evidence="4 5">ATCC 700006</strain>
    </source>
</reference>
<feature type="transmembrane region" description="Helical" evidence="2">
    <location>
        <begin position="6"/>
        <end position="25"/>
    </location>
</feature>
<dbReference type="Pfam" id="PF15983">
    <property type="entry name" value="DUF4767"/>
    <property type="match status" value="1"/>
</dbReference>
<protein>
    <recommendedName>
        <fullName evidence="3">DUF4767 domain-containing protein</fullName>
    </recommendedName>
</protein>
<evidence type="ECO:0000313" key="4">
    <source>
        <dbReference type="EMBL" id="TDG70067.1"/>
    </source>
</evidence>
<feature type="compositionally biased region" description="Basic and acidic residues" evidence="1">
    <location>
        <begin position="71"/>
        <end position="86"/>
    </location>
</feature>
<feature type="region of interest" description="Disordered" evidence="1">
    <location>
        <begin position="55"/>
        <end position="87"/>
    </location>
</feature>
<feature type="compositionally biased region" description="Low complexity" evidence="1">
    <location>
        <begin position="61"/>
        <end position="70"/>
    </location>
</feature>
<name>A0A4R5NBY8_9LACO</name>